<feature type="region of interest" description="Disordered" evidence="1">
    <location>
        <begin position="1"/>
        <end position="80"/>
    </location>
</feature>
<evidence type="ECO:0000256" key="1">
    <source>
        <dbReference type="SAM" id="MobiDB-lite"/>
    </source>
</evidence>
<proteinExistence type="predicted"/>
<name>Q393S0_BURL3</name>
<organism evidence="2 3">
    <name type="scientific">Burkholderia lata (strain ATCC 17760 / DSM 23089 / LMG 22485 / NCIMB 9086 / R18194 / 383)</name>
    <dbReference type="NCBI Taxonomy" id="482957"/>
    <lineage>
        <taxon>Bacteria</taxon>
        <taxon>Pseudomonadati</taxon>
        <taxon>Pseudomonadota</taxon>
        <taxon>Betaproteobacteria</taxon>
        <taxon>Burkholderiales</taxon>
        <taxon>Burkholderiaceae</taxon>
        <taxon>Burkholderia</taxon>
        <taxon>Burkholderia cepacia complex</taxon>
    </lineage>
</organism>
<sequence length="80" mass="8580">MGAIDANRAPASSANVSKLKRLPDRRTSAARAVTPHRPSPRGQRGVASARDRRTAYNRPTVPHECGARPRAGIPRAARST</sequence>
<dbReference type="Proteomes" id="UP000002705">
    <property type="component" value="Chromosome 2"/>
</dbReference>
<dbReference type="KEGG" id="bur:Bcep18194_B2185"/>
<accession>Q393S0</accession>
<dbReference type="EMBL" id="CP000152">
    <property type="protein sequence ID" value="ABB12296.1"/>
    <property type="molecule type" value="Genomic_DNA"/>
</dbReference>
<reference evidence="2" key="1">
    <citation type="submission" date="2005-10" db="EMBL/GenBank/DDBJ databases">
        <title>Complete sequence of chromosome 2 of Burkholderia sp. 383.</title>
        <authorList>
            <consortium name="US DOE Joint Genome Institute"/>
            <person name="Copeland A."/>
            <person name="Lucas S."/>
            <person name="Lapidus A."/>
            <person name="Barry K."/>
            <person name="Detter J.C."/>
            <person name="Glavina T."/>
            <person name="Hammon N."/>
            <person name="Israni S."/>
            <person name="Pitluck S."/>
            <person name="Chain P."/>
            <person name="Malfatti S."/>
            <person name="Shin M."/>
            <person name="Vergez L."/>
            <person name="Schmutz J."/>
            <person name="Larimer F."/>
            <person name="Land M."/>
            <person name="Kyrpides N."/>
            <person name="Lykidis A."/>
            <person name="Richardson P."/>
        </authorList>
    </citation>
    <scope>NUCLEOTIDE SEQUENCE [LARGE SCALE GENOMIC DNA]</scope>
    <source>
        <strain evidence="2">383</strain>
    </source>
</reference>
<protein>
    <submittedName>
        <fullName evidence="2">Uncharacterized protein</fullName>
    </submittedName>
</protein>
<dbReference type="PATRIC" id="fig|482957.22.peg.5942"/>
<evidence type="ECO:0000313" key="3">
    <source>
        <dbReference type="Proteomes" id="UP000002705"/>
    </source>
</evidence>
<feature type="compositionally biased region" description="Low complexity" evidence="1">
    <location>
        <begin position="68"/>
        <end position="80"/>
    </location>
</feature>
<keyword evidence="3" id="KW-1185">Reference proteome</keyword>
<dbReference type="AlphaFoldDB" id="Q393S0"/>
<gene>
    <name evidence="2" type="ordered locus">Bcep18194_B2185</name>
</gene>
<evidence type="ECO:0000313" key="2">
    <source>
        <dbReference type="EMBL" id="ABB12296.1"/>
    </source>
</evidence>
<dbReference type="HOGENOM" id="CLU_2582942_0_0_4"/>